<sequence length="530" mass="51561">MSTISSASSAPSVPNPSSVPAPVAAIPSAADTTAAANSARAFAAQSVISGSTGNASLDVSSLVTSLVNAKVAGHTGSLIAQQRNDNTKLSAIGALQAGLSALQAGIAPLSNGTALGQFTATADGTGLTASGSSGAATGSYSVAVTQIASAQTLSSAAFGATTALGTGSMNVSVGDKSMSVDITSANNTVSGIASGINSSSSNPGVTATVVTGTDGAHLILRSSATGASNTINVSVGAVTDDAGLSSLGVTSTAGASAADPSTIASVSATSPWTQTESAKDAMFAIDGTAGTSSSNTVTTAIQGVTLNLTAAAIGVPAGTPQTLTVAQDTTSASAAINNFVNLYNTLVTTYSQVAGFDSAKAKGAQGGPLLGNAMFNTVKNTLASIVSGGVKNGSASISLGAIGITLNKDGTLTADSTKMTNELTSNPQGVAALFNSTTGVAAKMTKSLNGFLGEGGLIANNQDPLNADLKGISTQQDTLASYTAQLTHQYQAQFTALNTVMATMNKNSQYLTQLFGGANSDGALAKGKPG</sequence>
<dbReference type="PANTHER" id="PTHR30288">
    <property type="entry name" value="FLAGELLAR CAP/ASSEMBLY PROTEIN FLID"/>
    <property type="match status" value="1"/>
</dbReference>
<proteinExistence type="inferred from homology"/>
<gene>
    <name evidence="8" type="ORF">AWB69_02086</name>
</gene>
<dbReference type="Pfam" id="PF02465">
    <property type="entry name" value="FliD_N"/>
    <property type="match status" value="1"/>
</dbReference>
<dbReference type="Pfam" id="PF07195">
    <property type="entry name" value="FliD_C"/>
    <property type="match status" value="1"/>
</dbReference>
<keyword evidence="8" id="KW-0282">Flagellum</keyword>
<dbReference type="GO" id="GO:0007155">
    <property type="term" value="P:cell adhesion"/>
    <property type="evidence" value="ECO:0007669"/>
    <property type="project" value="InterPro"/>
</dbReference>
<evidence type="ECO:0000256" key="3">
    <source>
        <dbReference type="ARBA" id="ARBA00023054"/>
    </source>
</evidence>
<dbReference type="Proteomes" id="UP000054683">
    <property type="component" value="Unassembled WGS sequence"/>
</dbReference>
<evidence type="ECO:0000313" key="8">
    <source>
        <dbReference type="EMBL" id="SAL27308.1"/>
    </source>
</evidence>
<dbReference type="GO" id="GO:0071973">
    <property type="term" value="P:bacterial-type flagellum-dependent cell motility"/>
    <property type="evidence" value="ECO:0007669"/>
    <property type="project" value="TreeGrafter"/>
</dbReference>
<dbReference type="PANTHER" id="PTHR30288:SF0">
    <property type="entry name" value="FLAGELLAR HOOK-ASSOCIATED PROTEIN 2"/>
    <property type="match status" value="1"/>
</dbReference>
<organism evidence="8 9">
    <name type="scientific">Caballeronia udeis</name>
    <dbReference type="NCBI Taxonomy" id="1232866"/>
    <lineage>
        <taxon>Bacteria</taxon>
        <taxon>Pseudomonadati</taxon>
        <taxon>Pseudomonadota</taxon>
        <taxon>Betaproteobacteria</taxon>
        <taxon>Burkholderiales</taxon>
        <taxon>Burkholderiaceae</taxon>
        <taxon>Caballeronia</taxon>
    </lineage>
</organism>
<evidence type="ECO:0000259" key="6">
    <source>
        <dbReference type="Pfam" id="PF02465"/>
    </source>
</evidence>
<evidence type="ECO:0000256" key="5">
    <source>
        <dbReference type="RuleBase" id="RU362066"/>
    </source>
</evidence>
<dbReference type="RefSeq" id="WP_082913338.1">
    <property type="nucleotide sequence ID" value="NZ_FCOK02000010.1"/>
</dbReference>
<evidence type="ECO:0000256" key="4">
    <source>
        <dbReference type="ARBA" id="ARBA00023143"/>
    </source>
</evidence>
<comment type="function">
    <text evidence="5">Required for morphogenesis and for the elongation of the flagellar filament by facilitating polymerization of the flagellin monomers at the tip of growing filament. Forms a capping structure, which prevents flagellin subunits (transported through the central channel of the flagellum) from leaking out without polymerization at the distal end.</text>
</comment>
<evidence type="ECO:0000256" key="2">
    <source>
        <dbReference type="ARBA" id="ARBA00011255"/>
    </source>
</evidence>
<comment type="similarity">
    <text evidence="1 5">Belongs to the FliD family.</text>
</comment>
<dbReference type="EMBL" id="FCOK02000010">
    <property type="protein sequence ID" value="SAL27308.1"/>
    <property type="molecule type" value="Genomic_DNA"/>
</dbReference>
<keyword evidence="8" id="KW-0966">Cell projection</keyword>
<accession>A0A158G588</accession>
<keyword evidence="8" id="KW-0969">Cilium</keyword>
<dbReference type="OrthoDB" id="9034667at2"/>
<feature type="domain" description="Flagellar hook-associated protein 2 C-terminal" evidence="7">
    <location>
        <begin position="278"/>
        <end position="506"/>
    </location>
</feature>
<evidence type="ECO:0000313" key="9">
    <source>
        <dbReference type="Proteomes" id="UP000054683"/>
    </source>
</evidence>
<evidence type="ECO:0000259" key="7">
    <source>
        <dbReference type="Pfam" id="PF07195"/>
    </source>
</evidence>
<keyword evidence="5" id="KW-0964">Secreted</keyword>
<protein>
    <recommendedName>
        <fullName evidence="5">Flagellar hook-associated protein 2</fullName>
        <shortName evidence="5">HAP2</shortName>
    </recommendedName>
    <alternativeName>
        <fullName evidence="5">Flagellar cap protein</fullName>
    </alternativeName>
</protein>
<dbReference type="InterPro" id="IPR003481">
    <property type="entry name" value="FliD_N"/>
</dbReference>
<feature type="domain" description="Flagellar hook-associated protein 2 N-terminal" evidence="6">
    <location>
        <begin position="56"/>
        <end position="151"/>
    </location>
</feature>
<keyword evidence="3" id="KW-0175">Coiled coil</keyword>
<dbReference type="AlphaFoldDB" id="A0A158G588"/>
<reference evidence="8 9" key="1">
    <citation type="submission" date="2016-01" db="EMBL/GenBank/DDBJ databases">
        <authorList>
            <person name="Oliw E.H."/>
        </authorList>
    </citation>
    <scope>NUCLEOTIDE SEQUENCE [LARGE SCALE GENOMIC DNA]</scope>
    <source>
        <strain evidence="8">LMG 27134</strain>
    </source>
</reference>
<dbReference type="GO" id="GO:0005576">
    <property type="term" value="C:extracellular region"/>
    <property type="evidence" value="ECO:0007669"/>
    <property type="project" value="UniProtKB-SubCell"/>
</dbReference>
<comment type="subcellular location">
    <subcellularLocation>
        <location evidence="5">Secreted</location>
    </subcellularLocation>
    <subcellularLocation>
        <location evidence="5">Bacterial flagellum</location>
    </subcellularLocation>
</comment>
<keyword evidence="4 5" id="KW-0975">Bacterial flagellum</keyword>
<dbReference type="GO" id="GO:0009424">
    <property type="term" value="C:bacterial-type flagellum hook"/>
    <property type="evidence" value="ECO:0007669"/>
    <property type="project" value="UniProtKB-UniRule"/>
</dbReference>
<dbReference type="GO" id="GO:0009421">
    <property type="term" value="C:bacterial-type flagellum filament cap"/>
    <property type="evidence" value="ECO:0007669"/>
    <property type="project" value="InterPro"/>
</dbReference>
<comment type="subunit">
    <text evidence="2 5">Homopentamer.</text>
</comment>
<dbReference type="InterPro" id="IPR010809">
    <property type="entry name" value="FliD_C"/>
</dbReference>
<dbReference type="InterPro" id="IPR040026">
    <property type="entry name" value="FliD"/>
</dbReference>
<evidence type="ECO:0000256" key="1">
    <source>
        <dbReference type="ARBA" id="ARBA00009764"/>
    </source>
</evidence>
<name>A0A158G588_9BURK</name>